<dbReference type="Proteomes" id="UP000444980">
    <property type="component" value="Unassembled WGS sequence"/>
</dbReference>
<feature type="compositionally biased region" description="Pro residues" evidence="1">
    <location>
        <begin position="1201"/>
        <end position="1231"/>
    </location>
</feature>
<dbReference type="OrthoDB" id="4795870at2"/>
<dbReference type="Gene3D" id="3.40.50.1440">
    <property type="entry name" value="Tubulin/FtsZ, GTPase domain"/>
    <property type="match status" value="1"/>
</dbReference>
<evidence type="ECO:0000256" key="1">
    <source>
        <dbReference type="SAM" id="MobiDB-lite"/>
    </source>
</evidence>
<dbReference type="RefSeq" id="WP_161928736.1">
    <property type="nucleotide sequence ID" value="NZ_BJOU01000019.1"/>
</dbReference>
<proteinExistence type="predicted"/>
<keyword evidence="3" id="KW-1185">Reference proteome</keyword>
<evidence type="ECO:0000313" key="2">
    <source>
        <dbReference type="EMBL" id="GED99465.1"/>
    </source>
</evidence>
<sequence length="1261" mass="135341">MKRFLVVGCGGSGGAALAYMMDQLESDLRAHGINRLPAGWQFVHLDVPTSPSPVAGVGTVPDHGGVYVGTGPESDGYKVLDNALSQRLIANNALDTIATWAPREPEQVYTPLSTGAGQYRALGRMITLSRVDTVRKALQRSWDTLFANSTDTEMRSLKIPGAGPYSSNDQPIVLVVSSMAGGAGASMALDICRILTLVQGVDPRLMGVFMVTPDIFESLDESAITGTRANALAMLGEIVASQTGSARESDVELLRALGHEHGEGERIPFARVFPIGRYVGAQRTVFGDGTPGAVYRGLGRGLAGMVLSGSATQQFIEWDLTNQTGDQGSLEYLGWGNKQWNNIPWGTFGYASLSMGRDRYAEYSAQRLARSSIDKLLHGHVQPGNDASDEEQVNAILDNQWSNICHSLGLPDGADGSAAVVAPWLTHTVLPGDQVVAQSRNVVNACVRPMIDQTPGINGEQWSARVGQVLVEQRHNLAEGANAAAYHDAFVWHQNFVAHLEQATSRALATQGLPYATGLVKRVARLLDDVLLPSLTDLSKYGPADIADLPPETKGTLAGLSGTITNPAPIADEVFAGSARTVERQIYAALAHHVGNACGAMITEVFDPLIDALNEAQTLLRQAAGANRQQVGLAQLQTEEYAAWPADSDELVAERFSEADNEVMLTRSAEFKQRYEIDLPASVGATSTDPRLLGEGISRAAGHVITGYWTTLDGTTSPADERAVVERTTTWVSRAFPRHPETGDGLIAQRASYDVHLRPGELLGRARRFVGRTGESFDRFCSVSLREYVEGYDAPESERAARRSDLELRFIEAVNLARPLASVNENAMQAIHGVAEMVYRYKFSAIPFQGLPVAENLMAGLNSTARVDKKSGDAVKNALTDEAKIKRIDIFGSYPNYSPLAYEAVIEPAARQWLASSPGQRKAFWTMRRSRPLEASLPMHENERRAMVAGWILGQALGFIQVPPPPFTDAVHVWDTEDRRWLAFPNPLLTPQSEFLADYDWLPAVLESVLLAIAQSHKPPVMSSMAPYRALRHIYDAGAENPASGLDQRQLAAAVNMANWLRNGETGTGVASAIPDSGPGLSIRDRAEKLRAYFAYQNDFVSKNYMEPGQGSSPGHPGADGTGVFARITVRQQASKTPIYRDVAPDVFWATNELAGLVDAAVAIAEQGTVAPAPAPNFQGGDTYQVPSMDPAAAFTQEPSAQPPVPPTAQPPVPPTPQPPTSSPYAPPAPETGPGTPGGPQGQGGPNPFGGLQSPEQPGGF</sequence>
<dbReference type="AlphaFoldDB" id="A0A7I9V235"/>
<dbReference type="InterPro" id="IPR025904">
    <property type="entry name" value="Tubulin-like"/>
</dbReference>
<feature type="compositionally biased region" description="Gly residues" evidence="1">
    <location>
        <begin position="1235"/>
        <end position="1248"/>
    </location>
</feature>
<name>A0A7I9V235_9ACTN</name>
<feature type="region of interest" description="Disordered" evidence="1">
    <location>
        <begin position="1195"/>
        <end position="1261"/>
    </location>
</feature>
<dbReference type="Pfam" id="PF13809">
    <property type="entry name" value="Tubulin_2"/>
    <property type="match status" value="1"/>
</dbReference>
<accession>A0A7I9V235</accession>
<comment type="caution">
    <text evidence="2">The sequence shown here is derived from an EMBL/GenBank/DDBJ whole genome shotgun (WGS) entry which is preliminary data.</text>
</comment>
<evidence type="ECO:0008006" key="4">
    <source>
        <dbReference type="Google" id="ProtNLM"/>
    </source>
</evidence>
<gene>
    <name evidence="2" type="ORF">nbrc107697_35040</name>
</gene>
<dbReference type="EMBL" id="BJOU01000019">
    <property type="protein sequence ID" value="GED99465.1"/>
    <property type="molecule type" value="Genomic_DNA"/>
</dbReference>
<dbReference type="SUPFAM" id="SSF52490">
    <property type="entry name" value="Tubulin nucleotide-binding domain-like"/>
    <property type="match status" value="1"/>
</dbReference>
<dbReference type="InterPro" id="IPR036525">
    <property type="entry name" value="Tubulin/FtsZ_GTPase_sf"/>
</dbReference>
<evidence type="ECO:0000313" key="3">
    <source>
        <dbReference type="Proteomes" id="UP000444980"/>
    </source>
</evidence>
<reference evidence="3" key="1">
    <citation type="submission" date="2019-06" db="EMBL/GenBank/DDBJ databases">
        <title>Gordonia isolated from sludge of a wastewater treatment plant.</title>
        <authorList>
            <person name="Tamura T."/>
            <person name="Aoyama K."/>
            <person name="Kang Y."/>
            <person name="Saito S."/>
            <person name="Akiyama N."/>
            <person name="Yazawa K."/>
            <person name="Gonoi T."/>
            <person name="Mikami Y."/>
        </authorList>
    </citation>
    <scope>NUCLEOTIDE SEQUENCE [LARGE SCALE GENOMIC DNA]</scope>
    <source>
        <strain evidence="3">NBRC 107697</strain>
    </source>
</reference>
<organism evidence="2 3">
    <name type="scientific">Gordonia crocea</name>
    <dbReference type="NCBI Taxonomy" id="589162"/>
    <lineage>
        <taxon>Bacteria</taxon>
        <taxon>Bacillati</taxon>
        <taxon>Actinomycetota</taxon>
        <taxon>Actinomycetes</taxon>
        <taxon>Mycobacteriales</taxon>
        <taxon>Gordoniaceae</taxon>
        <taxon>Gordonia</taxon>
    </lineage>
</organism>
<protein>
    <recommendedName>
        <fullName evidence="4">Tubulin-like protein</fullName>
    </recommendedName>
</protein>